<dbReference type="EMBL" id="JJMG01000243">
    <property type="protein sequence ID" value="KEG38045.1"/>
    <property type="molecule type" value="Genomic_DNA"/>
</dbReference>
<evidence type="ECO:0000256" key="2">
    <source>
        <dbReference type="ARBA" id="ARBA00023125"/>
    </source>
</evidence>
<reference evidence="5 6" key="1">
    <citation type="submission" date="2014-04" db="EMBL/GenBank/DDBJ databases">
        <title>Draft genome sequence of the novel Streptomyces griseorubens JSD-1 playing a role in carbon and nitrogen cycle.</title>
        <authorList>
            <consortium name="Shanghai Jiao Tong University"/>
            <person name="Feng H."/>
            <person name="Sun Y."/>
            <person name="Zhi Y."/>
            <person name="Mao L."/>
            <person name="Luo Y."/>
            <person name="Wei X."/>
            <person name="Zhou P."/>
        </authorList>
    </citation>
    <scope>NUCLEOTIDE SEQUENCE [LARGE SCALE GENOMIC DNA]</scope>
    <source>
        <strain evidence="5 6">JSD-1</strain>
    </source>
</reference>
<dbReference type="Gene3D" id="1.10.10.60">
    <property type="entry name" value="Homeodomain-like"/>
    <property type="match status" value="1"/>
</dbReference>
<dbReference type="InterPro" id="IPR020449">
    <property type="entry name" value="Tscrpt_reg_AraC-type_HTH"/>
</dbReference>
<name>A0ABR4SS69_9ACTN</name>
<dbReference type="Proteomes" id="UP000027632">
    <property type="component" value="Unassembled WGS sequence"/>
</dbReference>
<accession>A0ABR4SS69</accession>
<protein>
    <recommendedName>
        <fullName evidence="4">HTH araC/xylS-type domain-containing protein</fullName>
    </recommendedName>
</protein>
<keyword evidence="3" id="KW-0804">Transcription</keyword>
<evidence type="ECO:0000259" key="4">
    <source>
        <dbReference type="PROSITE" id="PS01124"/>
    </source>
</evidence>
<keyword evidence="2" id="KW-0238">DNA-binding</keyword>
<gene>
    <name evidence="5" type="ORF">DJ64_23940</name>
</gene>
<dbReference type="PRINTS" id="PR00032">
    <property type="entry name" value="HTHARAC"/>
</dbReference>
<organism evidence="5 6">
    <name type="scientific">Streptomyces griseorubens</name>
    <dbReference type="NCBI Taxonomy" id="66897"/>
    <lineage>
        <taxon>Bacteria</taxon>
        <taxon>Bacillati</taxon>
        <taxon>Actinomycetota</taxon>
        <taxon>Actinomycetes</taxon>
        <taxon>Kitasatosporales</taxon>
        <taxon>Streptomycetaceae</taxon>
        <taxon>Streptomyces</taxon>
        <taxon>Streptomyces althioticus group</taxon>
    </lineage>
</organism>
<evidence type="ECO:0000313" key="5">
    <source>
        <dbReference type="EMBL" id="KEG38045.1"/>
    </source>
</evidence>
<feature type="domain" description="HTH araC/xylS-type" evidence="4">
    <location>
        <begin position="52"/>
        <end position="88"/>
    </location>
</feature>
<evidence type="ECO:0000313" key="6">
    <source>
        <dbReference type="Proteomes" id="UP000027632"/>
    </source>
</evidence>
<keyword evidence="6" id="KW-1185">Reference proteome</keyword>
<dbReference type="Pfam" id="PF00165">
    <property type="entry name" value="HTH_AraC"/>
    <property type="match status" value="1"/>
</dbReference>
<dbReference type="InterPro" id="IPR009057">
    <property type="entry name" value="Homeodomain-like_sf"/>
</dbReference>
<keyword evidence="1" id="KW-0805">Transcription regulation</keyword>
<dbReference type="SUPFAM" id="SSF46689">
    <property type="entry name" value="Homeodomain-like"/>
    <property type="match status" value="1"/>
</dbReference>
<dbReference type="InterPro" id="IPR018060">
    <property type="entry name" value="HTH_AraC"/>
</dbReference>
<dbReference type="PROSITE" id="PS01124">
    <property type="entry name" value="HTH_ARAC_FAMILY_2"/>
    <property type="match status" value="1"/>
</dbReference>
<evidence type="ECO:0000256" key="3">
    <source>
        <dbReference type="ARBA" id="ARBA00023163"/>
    </source>
</evidence>
<evidence type="ECO:0000256" key="1">
    <source>
        <dbReference type="ARBA" id="ARBA00023015"/>
    </source>
</evidence>
<comment type="caution">
    <text evidence="5">The sequence shown here is derived from an EMBL/GenBank/DDBJ whole genome shotgun (WGS) entry which is preliminary data.</text>
</comment>
<sequence length="92" mass="10754">MGSEDIGDELRVRRHQRHVGRPRPPLLLTYTVPAPFTVAECRRELAGPHGRSRTIAVIGRRWAFVDAAHFSRVFKRAYGMTPREWRDLHRPR</sequence>
<proteinExistence type="predicted"/>